<dbReference type="InterPro" id="IPR007341">
    <property type="entry name" value="Transgly_assoc"/>
</dbReference>
<dbReference type="PANTHER" id="PTHR33884:SF3">
    <property type="entry name" value="UPF0410 PROTEIN YMGE"/>
    <property type="match status" value="1"/>
</dbReference>
<dbReference type="Proteomes" id="UP000317093">
    <property type="component" value="Chromosome"/>
</dbReference>
<evidence type="ECO:0000256" key="7">
    <source>
        <dbReference type="SAM" id="Phobius"/>
    </source>
</evidence>
<evidence type="ECO:0000256" key="5">
    <source>
        <dbReference type="ARBA" id="ARBA00022989"/>
    </source>
</evidence>
<protein>
    <recommendedName>
        <fullName evidence="10">Transglycosylase associated protein</fullName>
    </recommendedName>
</protein>
<comment type="subcellular location">
    <subcellularLocation>
        <location evidence="1">Cell membrane</location>
        <topology evidence="1">Multi-pass membrane protein</topology>
    </subcellularLocation>
</comment>
<keyword evidence="4 7" id="KW-0812">Transmembrane</keyword>
<keyword evidence="5 7" id="KW-1133">Transmembrane helix</keyword>
<dbReference type="OrthoDB" id="290170at2"/>
<evidence type="ECO:0000256" key="2">
    <source>
        <dbReference type="ARBA" id="ARBA00011006"/>
    </source>
</evidence>
<sequence>MIVQIIGWALFGLICGALARLLVPGRQNLGCITTSLLGIAGSLVGGSVAALVLDGPGSGIAWGGWILSILGAVLLLVAVGRSR</sequence>
<organism evidence="8 9">
    <name type="scientific">Kolteria novifilia</name>
    <dbReference type="NCBI Taxonomy" id="2527975"/>
    <lineage>
        <taxon>Bacteria</taxon>
        <taxon>Pseudomonadati</taxon>
        <taxon>Planctomycetota</taxon>
        <taxon>Planctomycetia</taxon>
        <taxon>Kolteriales</taxon>
        <taxon>Kolteriaceae</taxon>
        <taxon>Kolteria</taxon>
    </lineage>
</organism>
<dbReference type="KEGG" id="knv:Pan216_28730"/>
<accession>A0A518B4V8</accession>
<reference evidence="8 9" key="1">
    <citation type="submission" date="2019-02" db="EMBL/GenBank/DDBJ databases">
        <title>Deep-cultivation of Planctomycetes and their phenomic and genomic characterization uncovers novel biology.</title>
        <authorList>
            <person name="Wiegand S."/>
            <person name="Jogler M."/>
            <person name="Boedeker C."/>
            <person name="Pinto D."/>
            <person name="Vollmers J."/>
            <person name="Rivas-Marin E."/>
            <person name="Kohn T."/>
            <person name="Peeters S.H."/>
            <person name="Heuer A."/>
            <person name="Rast P."/>
            <person name="Oberbeckmann S."/>
            <person name="Bunk B."/>
            <person name="Jeske O."/>
            <person name="Meyerdierks A."/>
            <person name="Storesund J.E."/>
            <person name="Kallscheuer N."/>
            <person name="Luecker S."/>
            <person name="Lage O.M."/>
            <person name="Pohl T."/>
            <person name="Merkel B.J."/>
            <person name="Hornburger P."/>
            <person name="Mueller R.-W."/>
            <person name="Bruemmer F."/>
            <person name="Labrenz M."/>
            <person name="Spormann A.M."/>
            <person name="Op den Camp H."/>
            <person name="Overmann J."/>
            <person name="Amann R."/>
            <person name="Jetten M.S.M."/>
            <person name="Mascher T."/>
            <person name="Medema M.H."/>
            <person name="Devos D.P."/>
            <person name="Kaster A.-K."/>
            <person name="Ovreas L."/>
            <person name="Rohde M."/>
            <person name="Galperin M.Y."/>
            <person name="Jogler C."/>
        </authorList>
    </citation>
    <scope>NUCLEOTIDE SEQUENCE [LARGE SCALE GENOMIC DNA]</scope>
    <source>
        <strain evidence="8 9">Pan216</strain>
    </source>
</reference>
<feature type="transmembrane region" description="Helical" evidence="7">
    <location>
        <begin position="6"/>
        <end position="23"/>
    </location>
</feature>
<evidence type="ECO:0000256" key="3">
    <source>
        <dbReference type="ARBA" id="ARBA00022475"/>
    </source>
</evidence>
<dbReference type="PANTHER" id="PTHR33884">
    <property type="entry name" value="UPF0410 PROTEIN YMGE"/>
    <property type="match status" value="1"/>
</dbReference>
<dbReference type="EMBL" id="CP036279">
    <property type="protein sequence ID" value="QDU62007.1"/>
    <property type="molecule type" value="Genomic_DNA"/>
</dbReference>
<dbReference type="AlphaFoldDB" id="A0A518B4V8"/>
<evidence type="ECO:0000313" key="8">
    <source>
        <dbReference type="EMBL" id="QDU62007.1"/>
    </source>
</evidence>
<dbReference type="GO" id="GO:0005886">
    <property type="term" value="C:plasma membrane"/>
    <property type="evidence" value="ECO:0007669"/>
    <property type="project" value="UniProtKB-SubCell"/>
</dbReference>
<comment type="similarity">
    <text evidence="2">Belongs to the UPF0410 family.</text>
</comment>
<name>A0A518B4V8_9BACT</name>
<evidence type="ECO:0000256" key="1">
    <source>
        <dbReference type="ARBA" id="ARBA00004651"/>
    </source>
</evidence>
<keyword evidence="3" id="KW-1003">Cell membrane</keyword>
<feature type="transmembrane region" description="Helical" evidence="7">
    <location>
        <begin position="35"/>
        <end position="53"/>
    </location>
</feature>
<evidence type="ECO:0008006" key="10">
    <source>
        <dbReference type="Google" id="ProtNLM"/>
    </source>
</evidence>
<gene>
    <name evidence="8" type="ORF">Pan216_28730</name>
</gene>
<keyword evidence="9" id="KW-1185">Reference proteome</keyword>
<proteinExistence type="inferred from homology"/>
<keyword evidence="6 7" id="KW-0472">Membrane</keyword>
<evidence type="ECO:0000313" key="9">
    <source>
        <dbReference type="Proteomes" id="UP000317093"/>
    </source>
</evidence>
<evidence type="ECO:0000256" key="6">
    <source>
        <dbReference type="ARBA" id="ARBA00023136"/>
    </source>
</evidence>
<evidence type="ECO:0000256" key="4">
    <source>
        <dbReference type="ARBA" id="ARBA00022692"/>
    </source>
</evidence>
<feature type="transmembrane region" description="Helical" evidence="7">
    <location>
        <begin position="59"/>
        <end position="79"/>
    </location>
</feature>